<sequence length="386" mass="39701">MGATSVYGRRDIALIRFVFFVQPLILGAWFPRLAEVQQAIGAGEAAFAIALTGMSIGIVGSLVFASRLVARYGLKCVFLASFCAFLSSMPLASLAPTIGWLFAALVLVGASLGAVELGMNVTADAIERRCGRLIMSSCHGFWSSGVLVGSLIGSSFAWIGASPAQSLFSLAIAVALPCLWATWSLPNVAEPDGDNSATPGRLRLTGSLLAICCFLFGMAMTEGAMADWSAIYLRDVFALGPGPSGFGYVLFALFMAMGRFLGDTMRSRLGAGRTARLCVSVAVGGGILLLIAPHAEIALIGFGLAGLGVSTGFPLAITAAAEQDGANPTSNVALVTQIGIAGFIVGPLLIGFIAEPFGIQLGLAAVLPLLGISLAFSGAVRQRSGL</sequence>
<dbReference type="PANTHER" id="PTHR23514">
    <property type="entry name" value="BYPASS OF STOP CODON PROTEIN 6"/>
    <property type="match status" value="1"/>
</dbReference>
<dbReference type="AlphaFoldDB" id="A0A1U7JK77"/>
<dbReference type="STRING" id="197461.A3843_04905"/>
<keyword evidence="2 5" id="KW-0812">Transmembrane</keyword>
<evidence type="ECO:0000256" key="2">
    <source>
        <dbReference type="ARBA" id="ARBA00022692"/>
    </source>
</evidence>
<organism evidence="6 7">
    <name type="scientific">Pseudovibrio exalbescens</name>
    <dbReference type="NCBI Taxonomy" id="197461"/>
    <lineage>
        <taxon>Bacteria</taxon>
        <taxon>Pseudomonadati</taxon>
        <taxon>Pseudomonadota</taxon>
        <taxon>Alphaproteobacteria</taxon>
        <taxon>Hyphomicrobiales</taxon>
        <taxon>Stappiaceae</taxon>
        <taxon>Pseudovibrio</taxon>
    </lineage>
</organism>
<evidence type="ECO:0000256" key="1">
    <source>
        <dbReference type="ARBA" id="ARBA00004141"/>
    </source>
</evidence>
<keyword evidence="7" id="KW-1185">Reference proteome</keyword>
<dbReference type="SUPFAM" id="SSF103473">
    <property type="entry name" value="MFS general substrate transporter"/>
    <property type="match status" value="1"/>
</dbReference>
<accession>A0A1U7JK77</accession>
<feature type="transmembrane region" description="Helical" evidence="5">
    <location>
        <begin position="98"/>
        <end position="119"/>
    </location>
</feature>
<name>A0A1U7JK77_9HYPH</name>
<dbReference type="InterPro" id="IPR011701">
    <property type="entry name" value="MFS"/>
</dbReference>
<feature type="transmembrane region" description="Helical" evidence="5">
    <location>
        <begin position="298"/>
        <end position="320"/>
    </location>
</feature>
<feature type="transmembrane region" description="Helical" evidence="5">
    <location>
        <begin position="140"/>
        <end position="161"/>
    </location>
</feature>
<evidence type="ECO:0000313" key="7">
    <source>
        <dbReference type="Proteomes" id="UP000185783"/>
    </source>
</evidence>
<feature type="transmembrane region" description="Helical" evidence="5">
    <location>
        <begin position="245"/>
        <end position="262"/>
    </location>
</feature>
<evidence type="ECO:0008006" key="8">
    <source>
        <dbReference type="Google" id="ProtNLM"/>
    </source>
</evidence>
<dbReference type="Pfam" id="PF07690">
    <property type="entry name" value="MFS_1"/>
    <property type="match status" value="1"/>
</dbReference>
<gene>
    <name evidence="6" type="ORF">A3843_04905</name>
</gene>
<feature type="transmembrane region" description="Helical" evidence="5">
    <location>
        <begin position="332"/>
        <end position="353"/>
    </location>
</feature>
<comment type="caution">
    <text evidence="6">The sequence shown here is derived from an EMBL/GenBank/DDBJ whole genome shotgun (WGS) entry which is preliminary data.</text>
</comment>
<feature type="transmembrane region" description="Helical" evidence="5">
    <location>
        <begin position="167"/>
        <end position="185"/>
    </location>
</feature>
<dbReference type="InterPro" id="IPR036259">
    <property type="entry name" value="MFS_trans_sf"/>
</dbReference>
<evidence type="ECO:0000256" key="3">
    <source>
        <dbReference type="ARBA" id="ARBA00022989"/>
    </source>
</evidence>
<feature type="transmembrane region" description="Helical" evidence="5">
    <location>
        <begin position="45"/>
        <end position="65"/>
    </location>
</feature>
<dbReference type="InterPro" id="IPR051788">
    <property type="entry name" value="MFS_Transporter"/>
</dbReference>
<dbReference type="Gene3D" id="1.20.1250.20">
    <property type="entry name" value="MFS general substrate transporter like domains"/>
    <property type="match status" value="1"/>
</dbReference>
<feature type="transmembrane region" description="Helical" evidence="5">
    <location>
        <begin position="206"/>
        <end position="225"/>
    </location>
</feature>
<dbReference type="CDD" id="cd17393">
    <property type="entry name" value="MFS_MosC_like"/>
    <property type="match status" value="1"/>
</dbReference>
<dbReference type="GO" id="GO:0022857">
    <property type="term" value="F:transmembrane transporter activity"/>
    <property type="evidence" value="ECO:0007669"/>
    <property type="project" value="InterPro"/>
</dbReference>
<feature type="transmembrane region" description="Helical" evidence="5">
    <location>
        <begin position="12"/>
        <end position="30"/>
    </location>
</feature>
<dbReference type="Proteomes" id="UP000185783">
    <property type="component" value="Unassembled WGS sequence"/>
</dbReference>
<dbReference type="RefSeq" id="WP_036489407.1">
    <property type="nucleotide sequence ID" value="NZ_LVVZ01000007.1"/>
</dbReference>
<keyword evidence="4 5" id="KW-0472">Membrane</keyword>
<dbReference type="GO" id="GO:0016020">
    <property type="term" value="C:membrane"/>
    <property type="evidence" value="ECO:0007669"/>
    <property type="project" value="UniProtKB-SubCell"/>
</dbReference>
<protein>
    <recommendedName>
        <fullName evidence="8">MFS transporter</fullName>
    </recommendedName>
</protein>
<evidence type="ECO:0000256" key="5">
    <source>
        <dbReference type="SAM" id="Phobius"/>
    </source>
</evidence>
<evidence type="ECO:0000256" key="4">
    <source>
        <dbReference type="ARBA" id="ARBA00023136"/>
    </source>
</evidence>
<dbReference type="EMBL" id="LVVZ01000007">
    <property type="protein sequence ID" value="OKL45094.1"/>
    <property type="molecule type" value="Genomic_DNA"/>
</dbReference>
<keyword evidence="3 5" id="KW-1133">Transmembrane helix</keyword>
<reference evidence="6 7" key="1">
    <citation type="submission" date="2016-03" db="EMBL/GenBank/DDBJ databases">
        <title>Genome sequence of Nesiotobacter sp. nov., a moderately halophilic alphaproteobacterium isolated from the Yellow Sea, China.</title>
        <authorList>
            <person name="Zhang G."/>
            <person name="Zhang R."/>
        </authorList>
    </citation>
    <scope>NUCLEOTIDE SEQUENCE [LARGE SCALE GENOMIC DNA]</scope>
    <source>
        <strain evidence="6 7">WB1-6</strain>
    </source>
</reference>
<feature type="transmembrane region" description="Helical" evidence="5">
    <location>
        <begin position="359"/>
        <end position="380"/>
    </location>
</feature>
<comment type="subcellular location">
    <subcellularLocation>
        <location evidence="1">Membrane</location>
        <topology evidence="1">Multi-pass membrane protein</topology>
    </subcellularLocation>
</comment>
<dbReference type="PANTHER" id="PTHR23514:SF13">
    <property type="entry name" value="INNER MEMBRANE PROTEIN YBJJ"/>
    <property type="match status" value="1"/>
</dbReference>
<feature type="transmembrane region" description="Helical" evidence="5">
    <location>
        <begin position="274"/>
        <end position="292"/>
    </location>
</feature>
<evidence type="ECO:0000313" key="6">
    <source>
        <dbReference type="EMBL" id="OKL45094.1"/>
    </source>
</evidence>
<feature type="transmembrane region" description="Helical" evidence="5">
    <location>
        <begin position="72"/>
        <end position="92"/>
    </location>
</feature>
<proteinExistence type="predicted"/>